<dbReference type="Proteomes" id="UP000293568">
    <property type="component" value="Chromosome"/>
</dbReference>
<feature type="domain" description="Putative amidase" evidence="2">
    <location>
        <begin position="246"/>
        <end position="402"/>
    </location>
</feature>
<evidence type="ECO:0000259" key="2">
    <source>
        <dbReference type="Pfam" id="PF12671"/>
    </source>
</evidence>
<keyword evidence="4" id="KW-1185">Reference proteome</keyword>
<evidence type="ECO:0000256" key="1">
    <source>
        <dbReference type="SAM" id="MobiDB-lite"/>
    </source>
</evidence>
<proteinExistence type="predicted"/>
<dbReference type="EMBL" id="CP035492">
    <property type="protein sequence ID" value="QAY67078.1"/>
    <property type="molecule type" value="Genomic_DNA"/>
</dbReference>
<dbReference type="KEGG" id="pprt:ET464_12405"/>
<dbReference type="OrthoDB" id="9812429at2"/>
<dbReference type="Pfam" id="PF12671">
    <property type="entry name" value="Amidase_6"/>
    <property type="match status" value="1"/>
</dbReference>
<reference evidence="3 4" key="1">
    <citation type="submission" date="2019-01" db="EMBL/GenBank/DDBJ databases">
        <title>Genome sequencing of strain FW100M-2.</title>
        <authorList>
            <person name="Heo J."/>
            <person name="Kim S.-J."/>
            <person name="Kim J.-S."/>
            <person name="Hong S.-B."/>
            <person name="Kwon S.-W."/>
        </authorList>
    </citation>
    <scope>NUCLEOTIDE SEQUENCE [LARGE SCALE GENOMIC DNA]</scope>
    <source>
        <strain evidence="3 4">FW100M-2</strain>
    </source>
</reference>
<dbReference type="RefSeq" id="WP_129441324.1">
    <property type="nucleotide sequence ID" value="NZ_CP035492.1"/>
</dbReference>
<evidence type="ECO:0000313" key="3">
    <source>
        <dbReference type="EMBL" id="QAY67078.1"/>
    </source>
</evidence>
<name>A0A4P6F9C2_9BACL</name>
<sequence length="411" mass="47293">MPSRTVRQKTGKSANKRGKLHGFAATAGSQPKSKHRSAPRIPVPADPLPSLARGTAPEAGQEQLPSVPGEWKEILQRYIGLYNQAENEQHAEGLHDFVRDSEHCLRLGQRLQRLRDRDLLRGALSLYSETTAELARVNESASEVSVLLKLHVRRQMDQSGRGYTEERTEYERLWLERNNGFWTVVRVEPVIAERRPRYGSAAEAWIADIQEDHRSHNRPPAGAATIPYLNYDLFPQFKHRAAAIPYRRDQVTAYADRYWNEGNEAFENFEVNCTNYVSQCVFAGNAPMNYTGKRENGWWYKGKAGGREWWSYSWAVSNALTQYLSIPRESGLRGEIVYSPEELQIGDIITYDWNGDNRFQHSAVVTAFDAQGMPLVNANTVASRHRYWDYRDSYAWTEQTRYRFFHLADLM</sequence>
<organism evidence="3 4">
    <name type="scientific">Paenibacillus protaetiae</name>
    <dbReference type="NCBI Taxonomy" id="2509456"/>
    <lineage>
        <taxon>Bacteria</taxon>
        <taxon>Bacillati</taxon>
        <taxon>Bacillota</taxon>
        <taxon>Bacilli</taxon>
        <taxon>Bacillales</taxon>
        <taxon>Paenibacillaceae</taxon>
        <taxon>Paenibacillus</taxon>
    </lineage>
</organism>
<dbReference type="InterPro" id="IPR024301">
    <property type="entry name" value="Amidase_6"/>
</dbReference>
<dbReference type="AlphaFoldDB" id="A0A4P6F9C2"/>
<gene>
    <name evidence="3" type="ORF">ET464_12405</name>
</gene>
<feature type="compositionally biased region" description="Basic residues" evidence="1">
    <location>
        <begin position="1"/>
        <end position="20"/>
    </location>
</feature>
<dbReference type="PANTHER" id="PTHR40032">
    <property type="entry name" value="EXPORTED PROTEIN-RELATED"/>
    <property type="match status" value="1"/>
</dbReference>
<protein>
    <recommendedName>
        <fullName evidence="2">Putative amidase domain-containing protein</fullName>
    </recommendedName>
</protein>
<accession>A0A4P6F9C2</accession>
<feature type="region of interest" description="Disordered" evidence="1">
    <location>
        <begin position="1"/>
        <end position="67"/>
    </location>
</feature>
<evidence type="ECO:0000313" key="4">
    <source>
        <dbReference type="Proteomes" id="UP000293568"/>
    </source>
</evidence>
<dbReference type="PANTHER" id="PTHR40032:SF1">
    <property type="entry name" value="EXPORTED PROTEIN"/>
    <property type="match status" value="1"/>
</dbReference>